<dbReference type="Gene3D" id="3.40.50.450">
    <property type="match status" value="1"/>
</dbReference>
<sequence length="466" mass="49954">MSGAAAHARLVDRCGERMARCLLTYCIDGADALMMALLKGAPHALAVFTLLVEGLDGHDDAERRHADRALDHLFSQGAARWGCHVKPQGLQAFHRALTRWRARLQSLPTWEYDALTAWMTHEGTQWVVIPGDDLWPERLGDLAVRSDWAPPLCLWGIGDRHALAACPSPVAVVGSRGVNEYGRHVAGEIAHEVATQGHTVVSGGAMGTDASAHWGALRAVDTVGGGQAGRTIAVFAGGLDHMGPTCNQRLFDAIRAQHGALVSEMCPQTVPEARRFLLRNRIIAALCPTVVIAQARRRSGALNTAHWAAELNREVYAVPGNITAPDNAGCNELIRNQQAILVAGTTVDDLCHAAHVPHLPKTDPAPDAPVHDDAGAGGMAREQAVLGALERMDRTGRHATPDTLAEALQADDSAVLSPEQVHATLGLLELQGRISTTGGPDRRVHGQVVPAHDHIHSPRLVRQYRV</sequence>
<reference evidence="3 4" key="1">
    <citation type="submission" date="2018-12" db="EMBL/GenBank/DDBJ databases">
        <title>Unveiling genomic diversity among members of the Bifidobacterium pseudolongum species, a widely distributed gut commensal of the animal kingdom.</title>
        <authorList>
            <person name="Lugli G.A."/>
            <person name="Duranti S."/>
            <person name="Albert K."/>
            <person name="Mancabelli L."/>
            <person name="Napoli S."/>
            <person name="Viappiani A."/>
            <person name="Anzalone R."/>
            <person name="Longhi G."/>
            <person name="Milani C."/>
            <person name="Turroni F."/>
            <person name="Alessandri G."/>
            <person name="Sela D.A."/>
            <person name="Van Sinderen D."/>
            <person name="Ventura M."/>
        </authorList>
    </citation>
    <scope>NUCLEOTIDE SEQUENCE [LARGE SCALE GENOMIC DNA]</scope>
    <source>
        <strain evidence="3 4">2071B</strain>
    </source>
</reference>
<organism evidence="3 4">
    <name type="scientific">Bifidobacterium pseudolongum subsp. globosum</name>
    <dbReference type="NCBI Taxonomy" id="1690"/>
    <lineage>
        <taxon>Bacteria</taxon>
        <taxon>Bacillati</taxon>
        <taxon>Actinomycetota</taxon>
        <taxon>Actinomycetes</taxon>
        <taxon>Bifidobacteriales</taxon>
        <taxon>Bifidobacteriaceae</taxon>
        <taxon>Bifidobacterium</taxon>
    </lineage>
</organism>
<dbReference type="PANTHER" id="PTHR43022">
    <property type="entry name" value="PROTEIN SMF"/>
    <property type="match status" value="1"/>
</dbReference>
<dbReference type="Proteomes" id="UP000291187">
    <property type="component" value="Unassembled WGS sequence"/>
</dbReference>
<dbReference type="RefSeq" id="WP_129864479.1">
    <property type="nucleotide sequence ID" value="NZ_RYUM01000014.1"/>
</dbReference>
<evidence type="ECO:0000256" key="1">
    <source>
        <dbReference type="ARBA" id="ARBA00006525"/>
    </source>
</evidence>
<gene>
    <name evidence="3" type="ORF">PG2071B_1181</name>
</gene>
<dbReference type="Pfam" id="PF02481">
    <property type="entry name" value="DNA_processg_A"/>
    <property type="match status" value="1"/>
</dbReference>
<evidence type="ECO:0000313" key="3">
    <source>
        <dbReference type="EMBL" id="RYQ18655.1"/>
    </source>
</evidence>
<evidence type="ECO:0000313" key="4">
    <source>
        <dbReference type="Proteomes" id="UP000291187"/>
    </source>
</evidence>
<feature type="domain" description="Smf/DprA SLOG" evidence="2">
    <location>
        <begin position="127"/>
        <end position="352"/>
    </location>
</feature>
<dbReference type="GO" id="GO:0009294">
    <property type="term" value="P:DNA-mediated transformation"/>
    <property type="evidence" value="ECO:0007669"/>
    <property type="project" value="InterPro"/>
</dbReference>
<dbReference type="EMBL" id="RYUM01000014">
    <property type="protein sequence ID" value="RYQ18655.1"/>
    <property type="molecule type" value="Genomic_DNA"/>
</dbReference>
<dbReference type="InterPro" id="IPR057666">
    <property type="entry name" value="DrpA_SLOG"/>
</dbReference>
<comment type="similarity">
    <text evidence="1">Belongs to the DprA/Smf family.</text>
</comment>
<proteinExistence type="inferred from homology"/>
<dbReference type="InterPro" id="IPR003488">
    <property type="entry name" value="DprA"/>
</dbReference>
<accession>A0A4Q5A6G8</accession>
<evidence type="ECO:0000259" key="2">
    <source>
        <dbReference type="Pfam" id="PF02481"/>
    </source>
</evidence>
<dbReference type="SUPFAM" id="SSF102405">
    <property type="entry name" value="MCP/YpsA-like"/>
    <property type="match status" value="1"/>
</dbReference>
<dbReference type="AlphaFoldDB" id="A0A4Q5A6G8"/>
<name>A0A4Q5A6G8_9BIFI</name>
<comment type="caution">
    <text evidence="3">The sequence shown here is derived from an EMBL/GenBank/DDBJ whole genome shotgun (WGS) entry which is preliminary data.</text>
</comment>
<dbReference type="PANTHER" id="PTHR43022:SF1">
    <property type="entry name" value="PROTEIN SMF"/>
    <property type="match status" value="1"/>
</dbReference>
<protein>
    <submittedName>
        <fullName evidence="3">DNA processing protein DprA</fullName>
    </submittedName>
</protein>